<keyword evidence="9" id="KW-1185">Reference proteome</keyword>
<evidence type="ECO:0000256" key="4">
    <source>
        <dbReference type="SAM" id="MobiDB-lite"/>
    </source>
</evidence>
<sequence>MELEFTPGILDTPSLLTPNIAVTPLLYKSPQTDSVPTDNDLTQTDSTSNPSSIMTVITTTNDESLSVSSAEVKLSKIENDLKQSFSQPRKPTESPFQRIVEAGVLSYEKNSTILPPTMSDGIPANVPSTAEVVNDIESFSKAAASKEVNEREATVSDTSPSQAMGVIVSPKKKLLFRSQSHTDPASPTSVMINTLSQLQKPLRDEDNSTDEDHNHHFQRLQDLPILTQPVDPSAQLDNNHETTYTIQVRTNSNGAQQTISKQQATVLSNKRSFASAVLASPMTKANSILLSQPAVINEVSSSDQSLGSKRQKTSSNTSRISLTLPTTDDDDNNTNNSAHSDDQRKKQIRDSNREAARRCRERRRNYIEQLEGNLEGYKTQIKQLTENLARAERENTQLRAIISEAKLFPSAVRMTTNDVMMDFSSNGIDVASETTDGNTIQRNLNMKHLFLIYTLPILLASAYHEVHIKSDDDCWSLENNKTIEKNYAVLVNFAPKIAYGKDSCSVHIANPWLPNMQNGFGLFLSRQQMDCSSILTINCLPDGILHNQTIPSSAEFTCHTSKNKVQMPCSTLELTFKRNLNQPGAKSSTLVQVVALAKEPCDDKDIFFQCPNDYPHSCLDKKLECNGRSECLSGDDERSCHPTHSEGVPVIVIILLVLLFLFLICILSAVLVCCCCRAACKGIVRRIRSKKEKKSATKGDVTISAEEAGLIKELTAPSNVVETLPQQHMEPAPLLIDSTKPIYPRLE</sequence>
<evidence type="ECO:0000313" key="10">
    <source>
        <dbReference type="Proteomes" id="UP000663852"/>
    </source>
</evidence>
<dbReference type="Proteomes" id="UP000663828">
    <property type="component" value="Unassembled WGS sequence"/>
</dbReference>
<dbReference type="SMART" id="SM00338">
    <property type="entry name" value="BRLZ"/>
    <property type="match status" value="1"/>
</dbReference>
<dbReference type="PROSITE" id="PS00036">
    <property type="entry name" value="BZIP_BASIC"/>
    <property type="match status" value="1"/>
</dbReference>
<evidence type="ECO:0000256" key="1">
    <source>
        <dbReference type="ARBA" id="ARBA00023157"/>
    </source>
</evidence>
<dbReference type="PROSITE" id="PS50217">
    <property type="entry name" value="BZIP"/>
    <property type="match status" value="1"/>
</dbReference>
<keyword evidence="5" id="KW-0472">Membrane</keyword>
<dbReference type="EMBL" id="CAJNOJ010000081">
    <property type="protein sequence ID" value="CAF1059639.1"/>
    <property type="molecule type" value="Genomic_DNA"/>
</dbReference>
<evidence type="ECO:0000313" key="9">
    <source>
        <dbReference type="Proteomes" id="UP000663828"/>
    </source>
</evidence>
<feature type="coiled-coil region" evidence="3">
    <location>
        <begin position="367"/>
        <end position="401"/>
    </location>
</feature>
<dbReference type="PROSITE" id="PS01209">
    <property type="entry name" value="LDLRA_1"/>
    <property type="match status" value="1"/>
</dbReference>
<feature type="compositionally biased region" description="Basic and acidic residues" evidence="4">
    <location>
        <begin position="201"/>
        <end position="215"/>
    </location>
</feature>
<evidence type="ECO:0000256" key="3">
    <source>
        <dbReference type="SAM" id="Coils"/>
    </source>
</evidence>
<organism evidence="8 10">
    <name type="scientific">Adineta ricciae</name>
    <name type="common">Rotifer</name>
    <dbReference type="NCBI Taxonomy" id="249248"/>
    <lineage>
        <taxon>Eukaryota</taxon>
        <taxon>Metazoa</taxon>
        <taxon>Spiralia</taxon>
        <taxon>Gnathifera</taxon>
        <taxon>Rotifera</taxon>
        <taxon>Eurotatoria</taxon>
        <taxon>Bdelloidea</taxon>
        <taxon>Adinetida</taxon>
        <taxon>Adinetidae</taxon>
        <taxon>Adineta</taxon>
    </lineage>
</organism>
<comment type="caution">
    <text evidence="2">Lacks conserved residue(s) required for the propagation of feature annotation.</text>
</comment>
<dbReference type="OrthoDB" id="9990982at2759"/>
<dbReference type="AlphaFoldDB" id="A0A814L7K0"/>
<dbReference type="EMBL" id="CAJNOR010000399">
    <property type="protein sequence ID" value="CAF0902828.1"/>
    <property type="molecule type" value="Genomic_DNA"/>
</dbReference>
<accession>A0A814L7K0</accession>
<protein>
    <recommendedName>
        <fullName evidence="6">BZIP domain-containing protein</fullName>
    </recommendedName>
</protein>
<dbReference type="Proteomes" id="UP000663852">
    <property type="component" value="Unassembled WGS sequence"/>
</dbReference>
<reference evidence="8" key="1">
    <citation type="submission" date="2021-02" db="EMBL/GenBank/DDBJ databases">
        <authorList>
            <person name="Nowell W R."/>
        </authorList>
    </citation>
    <scope>NUCLEOTIDE SEQUENCE</scope>
</reference>
<feature type="compositionally biased region" description="Basic and acidic residues" evidence="4">
    <location>
        <begin position="339"/>
        <end position="358"/>
    </location>
</feature>
<dbReference type="PROSITE" id="PS50068">
    <property type="entry name" value="LDLRA_2"/>
    <property type="match status" value="1"/>
</dbReference>
<name>A0A814L7K0_ADIRI</name>
<dbReference type="InterPro" id="IPR002172">
    <property type="entry name" value="LDrepeatLR_classA_rpt"/>
</dbReference>
<keyword evidence="1 2" id="KW-1015">Disulfide bond</keyword>
<proteinExistence type="predicted"/>
<feature type="domain" description="BZIP" evidence="6">
    <location>
        <begin position="342"/>
        <end position="405"/>
    </location>
</feature>
<feature type="compositionally biased region" description="Polar residues" evidence="4">
    <location>
        <begin position="299"/>
        <end position="325"/>
    </location>
</feature>
<keyword evidence="5" id="KW-0812">Transmembrane</keyword>
<feature type="region of interest" description="Disordered" evidence="4">
    <location>
        <begin position="29"/>
        <end position="51"/>
    </location>
</feature>
<feature type="disulfide bond" evidence="2">
    <location>
        <begin position="625"/>
        <end position="640"/>
    </location>
</feature>
<evidence type="ECO:0000313" key="7">
    <source>
        <dbReference type="EMBL" id="CAF0902828.1"/>
    </source>
</evidence>
<evidence type="ECO:0000256" key="2">
    <source>
        <dbReference type="PROSITE-ProRule" id="PRU00124"/>
    </source>
</evidence>
<gene>
    <name evidence="8" type="ORF">EDS130_LOCUS17853</name>
    <name evidence="7" type="ORF">XAT740_LOCUS8116</name>
</gene>
<keyword evidence="5" id="KW-1133">Transmembrane helix</keyword>
<comment type="caution">
    <text evidence="8">The sequence shown here is derived from an EMBL/GenBank/DDBJ whole genome shotgun (WGS) entry which is preliminary data.</text>
</comment>
<dbReference type="InterPro" id="IPR023415">
    <property type="entry name" value="LDLR_class-A_CS"/>
</dbReference>
<dbReference type="Gene3D" id="1.20.5.170">
    <property type="match status" value="1"/>
</dbReference>
<evidence type="ECO:0000256" key="5">
    <source>
        <dbReference type="SAM" id="Phobius"/>
    </source>
</evidence>
<dbReference type="InterPro" id="IPR046347">
    <property type="entry name" value="bZIP_sf"/>
</dbReference>
<feature type="transmembrane region" description="Helical" evidence="5">
    <location>
        <begin position="647"/>
        <end position="680"/>
    </location>
</feature>
<feature type="region of interest" description="Disordered" evidence="4">
    <location>
        <begin position="299"/>
        <end position="359"/>
    </location>
</feature>
<feature type="region of interest" description="Disordered" evidence="4">
    <location>
        <begin position="144"/>
        <end position="166"/>
    </location>
</feature>
<evidence type="ECO:0000259" key="6">
    <source>
        <dbReference type="PROSITE" id="PS50217"/>
    </source>
</evidence>
<dbReference type="InterPro" id="IPR004827">
    <property type="entry name" value="bZIP"/>
</dbReference>
<dbReference type="SUPFAM" id="SSF57959">
    <property type="entry name" value="Leucine zipper domain"/>
    <property type="match status" value="1"/>
</dbReference>
<keyword evidence="3" id="KW-0175">Coiled coil</keyword>
<feature type="region of interest" description="Disordered" evidence="4">
    <location>
        <begin position="200"/>
        <end position="237"/>
    </location>
</feature>
<evidence type="ECO:0000313" key="8">
    <source>
        <dbReference type="EMBL" id="CAF1059639.1"/>
    </source>
</evidence>
<dbReference type="Pfam" id="PF00170">
    <property type="entry name" value="bZIP_1"/>
    <property type="match status" value="1"/>
</dbReference>
<dbReference type="GO" id="GO:0003700">
    <property type="term" value="F:DNA-binding transcription factor activity"/>
    <property type="evidence" value="ECO:0007669"/>
    <property type="project" value="InterPro"/>
</dbReference>